<feature type="domain" description="Transposon Tn7 transposition protein TnsD C-terminal" evidence="2">
    <location>
        <begin position="207"/>
        <end position="556"/>
    </location>
</feature>
<evidence type="ECO:0000259" key="1">
    <source>
        <dbReference type="Pfam" id="PF06527"/>
    </source>
</evidence>
<name>A0A5B9HLA5_BACCE</name>
<dbReference type="Pfam" id="PF15978">
    <property type="entry name" value="TnsD"/>
    <property type="match status" value="1"/>
</dbReference>
<sequence length="620" mass="72673">MFTYFPSMYEGEALYSVFARYHVRSGNLSTSSTAESLFGPKGVHKNISIELPTSLLSVYQKAAYFEEKPIKEWIYNHTSYPYYIVFTNKGIQQRAYQMMIKGTKSSVSVKSTTGSGSSYVKPPNYLRFCPKCLKEDMKTYGESYWRIVHQLSSVLICPKHEIPLHSSKIAYKGVPRVKYVTASMDVCNSNPVMFGLNDKLYENLLVLAKQSAEILKSRVFYDRNDLQERYKILLEQKGYVTTEGVYRQQLLKKDIINFYGQQGLSLLQSPLSNQSDTWLKVILTKKNYTSHPVRHLLLLQFLGKEIHDIERELEPEVAFGSGPFPCLNRAATHYGSNIISNVELEYCNRRNCKIGIFRCECGFVYTRVSKGNDKRNLYKYNNVREYGDIWRKKVLEERANFKTLGEIASELGVHRVTISAHLKSYNLEEIKKQNQKDLLQERMKAFICLMKQHPNDSMTQLRRRNAALYDWLKVHQKEWLYTHRPARQEAKRIKKKNVLWDERDKEILEMLRKEVELLISQEKPIRITRTRLGKILGYHYCIKNHLDKLPYSKLYLENVVETVEEFQVRRINWAASQIYKEGKVMSAYQIRVKAGFLNPKRMSERIWQEIYKQVDSSPLD</sequence>
<organism evidence="3">
    <name type="scientific">Bacillus cereus</name>
    <dbReference type="NCBI Taxonomy" id="1396"/>
    <lineage>
        <taxon>Bacteria</taxon>
        <taxon>Bacillati</taxon>
        <taxon>Bacillota</taxon>
        <taxon>Bacilli</taxon>
        <taxon>Bacillales</taxon>
        <taxon>Bacillaceae</taxon>
        <taxon>Bacillus</taxon>
        <taxon>Bacillus cereus group</taxon>
    </lineage>
</organism>
<proteinExistence type="predicted"/>
<dbReference type="EMBL" id="CP042874">
    <property type="protein sequence ID" value="QEF16826.1"/>
    <property type="molecule type" value="Genomic_DNA"/>
</dbReference>
<accession>A0A5B9HLA5</accession>
<feature type="domain" description="TniQ" evidence="1">
    <location>
        <begin position="4"/>
        <end position="164"/>
    </location>
</feature>
<dbReference type="InterPro" id="IPR009492">
    <property type="entry name" value="TniQ"/>
</dbReference>
<dbReference type="AlphaFoldDB" id="A0A5B9HLA5"/>
<dbReference type="Pfam" id="PF06527">
    <property type="entry name" value="TniQ"/>
    <property type="match status" value="1"/>
</dbReference>
<reference evidence="3" key="1">
    <citation type="submission" date="2019-08" db="EMBL/GenBank/DDBJ databases">
        <title>Antibiosis Participates in the Biocontrol of Bucillus cereus 0-9 Against Rice Sheath Blight.</title>
        <authorList>
            <person name="Wang G."/>
            <person name="Liu F."/>
        </authorList>
    </citation>
    <scope>NUCLEOTIDE SEQUENCE</scope>
    <source>
        <strain evidence="3">09</strain>
    </source>
</reference>
<dbReference type="InterPro" id="IPR032750">
    <property type="entry name" value="TnsD_C"/>
</dbReference>
<evidence type="ECO:0000259" key="2">
    <source>
        <dbReference type="Pfam" id="PF15978"/>
    </source>
</evidence>
<protein>
    <submittedName>
        <fullName evidence="3">Uncharacterized protein</fullName>
    </submittedName>
</protein>
<gene>
    <name evidence="3" type="ORF">FRY47_10720</name>
</gene>
<dbReference type="RefSeq" id="WP_000495698.1">
    <property type="nucleotide sequence ID" value="NZ_JBNTLC010000051.1"/>
</dbReference>
<evidence type="ECO:0000313" key="3">
    <source>
        <dbReference type="EMBL" id="QEF16826.1"/>
    </source>
</evidence>